<dbReference type="AlphaFoldDB" id="A0A9X2F7D0"/>
<evidence type="ECO:0000313" key="2">
    <source>
        <dbReference type="EMBL" id="MCO4293716.1"/>
    </source>
</evidence>
<proteinExistence type="predicted"/>
<dbReference type="RefSeq" id="WP_252588367.1">
    <property type="nucleotide sequence ID" value="NZ_JAMWYS010000040.1"/>
</dbReference>
<keyword evidence="1" id="KW-0812">Transmembrane</keyword>
<name>A0A9X2F7D0_9SPHI</name>
<evidence type="ECO:0000256" key="1">
    <source>
        <dbReference type="SAM" id="Phobius"/>
    </source>
</evidence>
<reference evidence="2" key="1">
    <citation type="submission" date="2022-06" db="EMBL/GenBank/DDBJ databases">
        <title>Solitalea sp. MAHUQ-68 isolated from rhizospheric soil.</title>
        <authorList>
            <person name="Huq M.A."/>
        </authorList>
    </citation>
    <scope>NUCLEOTIDE SEQUENCE</scope>
    <source>
        <strain evidence="2">MAHUQ-68</strain>
    </source>
</reference>
<keyword evidence="1" id="KW-0472">Membrane</keyword>
<protein>
    <recommendedName>
        <fullName evidence="4">Cardiolipin synthase N-terminal domain-containing protein</fullName>
    </recommendedName>
</protein>
<evidence type="ECO:0008006" key="4">
    <source>
        <dbReference type="Google" id="ProtNLM"/>
    </source>
</evidence>
<comment type="caution">
    <text evidence="2">The sequence shown here is derived from an EMBL/GenBank/DDBJ whole genome shotgun (WGS) entry which is preliminary data.</text>
</comment>
<gene>
    <name evidence="2" type="ORF">NF867_12660</name>
</gene>
<accession>A0A9X2F7D0</accession>
<evidence type="ECO:0000313" key="3">
    <source>
        <dbReference type="Proteomes" id="UP001155182"/>
    </source>
</evidence>
<organism evidence="2 3">
    <name type="scientific">Solitalea agri</name>
    <dbReference type="NCBI Taxonomy" id="2953739"/>
    <lineage>
        <taxon>Bacteria</taxon>
        <taxon>Pseudomonadati</taxon>
        <taxon>Bacteroidota</taxon>
        <taxon>Sphingobacteriia</taxon>
        <taxon>Sphingobacteriales</taxon>
        <taxon>Sphingobacteriaceae</taxon>
        <taxon>Solitalea</taxon>
    </lineage>
</organism>
<keyword evidence="1" id="KW-1133">Transmembrane helix</keyword>
<dbReference type="Proteomes" id="UP001155182">
    <property type="component" value="Unassembled WGS sequence"/>
</dbReference>
<sequence>MFPFFVCLLTAVVVSITIVTCIIMVAVDAYRNRVSKLFFWVLLSVFLPGIGTLIYFSVRKEKLRIRKRNSFAASSEVFDAIN</sequence>
<feature type="transmembrane region" description="Helical" evidence="1">
    <location>
        <begin position="37"/>
        <end position="58"/>
    </location>
</feature>
<keyword evidence="3" id="KW-1185">Reference proteome</keyword>
<dbReference type="EMBL" id="JAMWYS010000040">
    <property type="protein sequence ID" value="MCO4293716.1"/>
    <property type="molecule type" value="Genomic_DNA"/>
</dbReference>